<evidence type="ECO:0000313" key="2">
    <source>
        <dbReference type="EMBL" id="CDF33879.1"/>
    </source>
</evidence>
<dbReference type="GO" id="GO:0046521">
    <property type="term" value="P:sphingoid catabolic process"/>
    <property type="evidence" value="ECO:0007669"/>
    <property type="project" value="TreeGrafter"/>
</dbReference>
<feature type="transmembrane region" description="Helical" evidence="1">
    <location>
        <begin position="81"/>
        <end position="101"/>
    </location>
</feature>
<evidence type="ECO:0008006" key="4">
    <source>
        <dbReference type="Google" id="ProtNLM"/>
    </source>
</evidence>
<proteinExistence type="predicted"/>
<dbReference type="GeneID" id="17321410"/>
<keyword evidence="1" id="KW-0812">Transmembrane</keyword>
<keyword evidence="3" id="KW-1185">Reference proteome</keyword>
<dbReference type="GO" id="GO:0016020">
    <property type="term" value="C:membrane"/>
    <property type="evidence" value="ECO:0007669"/>
    <property type="project" value="GOC"/>
</dbReference>
<dbReference type="RefSeq" id="XP_005713698.1">
    <property type="nucleotide sequence ID" value="XM_005713641.1"/>
</dbReference>
<dbReference type="PANTHER" id="PTHR28026:SF9">
    <property type="entry name" value="2-HYDROXY-PALMITIC ACID DIOXYGENASE MPO1"/>
    <property type="match status" value="1"/>
</dbReference>
<gene>
    <name evidence="2" type="ORF">CHC_T00002460001</name>
</gene>
<dbReference type="Proteomes" id="UP000012073">
    <property type="component" value="Unassembled WGS sequence"/>
</dbReference>
<dbReference type="InterPro" id="IPR009305">
    <property type="entry name" value="Mpo1-like"/>
</dbReference>
<reference evidence="3" key="1">
    <citation type="journal article" date="2013" name="Proc. Natl. Acad. Sci. U.S.A.">
        <title>Genome structure and metabolic features in the red seaweed Chondrus crispus shed light on evolution of the Archaeplastida.</title>
        <authorList>
            <person name="Collen J."/>
            <person name="Porcel B."/>
            <person name="Carre W."/>
            <person name="Ball S.G."/>
            <person name="Chaparro C."/>
            <person name="Tonon T."/>
            <person name="Barbeyron T."/>
            <person name="Michel G."/>
            <person name="Noel B."/>
            <person name="Valentin K."/>
            <person name="Elias M."/>
            <person name="Artiguenave F."/>
            <person name="Arun A."/>
            <person name="Aury J.M."/>
            <person name="Barbosa-Neto J.F."/>
            <person name="Bothwell J.H."/>
            <person name="Bouget F.Y."/>
            <person name="Brillet L."/>
            <person name="Cabello-Hurtado F."/>
            <person name="Capella-Gutierrez S."/>
            <person name="Charrier B."/>
            <person name="Cladiere L."/>
            <person name="Cock J.M."/>
            <person name="Coelho S.M."/>
            <person name="Colleoni C."/>
            <person name="Czjzek M."/>
            <person name="Da Silva C."/>
            <person name="Delage L."/>
            <person name="Denoeud F."/>
            <person name="Deschamps P."/>
            <person name="Dittami S.M."/>
            <person name="Gabaldon T."/>
            <person name="Gachon C.M."/>
            <person name="Groisillier A."/>
            <person name="Herve C."/>
            <person name="Jabbari K."/>
            <person name="Katinka M."/>
            <person name="Kloareg B."/>
            <person name="Kowalczyk N."/>
            <person name="Labadie K."/>
            <person name="Leblanc C."/>
            <person name="Lopez P.J."/>
            <person name="McLachlan D.H."/>
            <person name="Meslet-Cladiere L."/>
            <person name="Moustafa A."/>
            <person name="Nehr Z."/>
            <person name="Nyvall Collen P."/>
            <person name="Panaud O."/>
            <person name="Partensky F."/>
            <person name="Poulain J."/>
            <person name="Rensing S.A."/>
            <person name="Rousvoal S."/>
            <person name="Samson G."/>
            <person name="Symeonidi A."/>
            <person name="Weissenbach J."/>
            <person name="Zambounis A."/>
            <person name="Wincker P."/>
            <person name="Boyen C."/>
        </authorList>
    </citation>
    <scope>NUCLEOTIDE SEQUENCE [LARGE SCALE GENOMIC DNA]</scope>
    <source>
        <strain evidence="3">cv. Stackhouse</strain>
    </source>
</reference>
<organism evidence="2 3">
    <name type="scientific">Chondrus crispus</name>
    <name type="common">Carrageen Irish moss</name>
    <name type="synonym">Polymorpha crispa</name>
    <dbReference type="NCBI Taxonomy" id="2769"/>
    <lineage>
        <taxon>Eukaryota</taxon>
        <taxon>Rhodophyta</taxon>
        <taxon>Florideophyceae</taxon>
        <taxon>Rhodymeniophycidae</taxon>
        <taxon>Gigartinales</taxon>
        <taxon>Gigartinaceae</taxon>
        <taxon>Chondrus</taxon>
    </lineage>
</organism>
<dbReference type="EMBL" id="HG001660">
    <property type="protein sequence ID" value="CDF33879.1"/>
    <property type="molecule type" value="Genomic_DNA"/>
</dbReference>
<protein>
    <recommendedName>
        <fullName evidence="4">Endoplasmic reticulum membrane protein</fullName>
    </recommendedName>
</protein>
<evidence type="ECO:0000313" key="3">
    <source>
        <dbReference type="Proteomes" id="UP000012073"/>
    </source>
</evidence>
<name>R7Q782_CHOCR</name>
<dbReference type="AlphaFoldDB" id="R7Q782"/>
<sequence length="125" mass="14098">MSRVVTLFYILYCLVLSPKLGLLYTPFLLLFYAVSRAFCNYAGPDATVPWALAFHFIAWFAQIVGHYVFEGKSPAFMDSLFQSLLAAPIVIWLEVVFSLGFMPETKARLQRARVVAKARKAVAKN</sequence>
<dbReference type="PhylomeDB" id="R7Q782"/>
<dbReference type="Pfam" id="PF06127">
    <property type="entry name" value="Mpo1-like"/>
    <property type="match status" value="1"/>
</dbReference>
<dbReference type="KEGG" id="ccp:CHC_T00002460001"/>
<dbReference type="OrthoDB" id="2124888at2759"/>
<dbReference type="PANTHER" id="PTHR28026">
    <property type="entry name" value="DUF962 DOMAIN PROTEIN (AFU_ORTHOLOGUE AFUA_8G05310)"/>
    <property type="match status" value="1"/>
</dbReference>
<accession>R7Q782</accession>
<keyword evidence="1" id="KW-0472">Membrane</keyword>
<dbReference type="GO" id="GO:0005783">
    <property type="term" value="C:endoplasmic reticulum"/>
    <property type="evidence" value="ECO:0007669"/>
    <property type="project" value="TreeGrafter"/>
</dbReference>
<keyword evidence="1" id="KW-1133">Transmembrane helix</keyword>
<evidence type="ECO:0000256" key="1">
    <source>
        <dbReference type="SAM" id="Phobius"/>
    </source>
</evidence>
<feature type="transmembrane region" description="Helical" evidence="1">
    <location>
        <begin position="46"/>
        <end position="69"/>
    </location>
</feature>
<dbReference type="Gramene" id="CDF33879">
    <property type="protein sequence ID" value="CDF33879"/>
    <property type="gene ID" value="CHC_T00002460001"/>
</dbReference>
<feature type="transmembrane region" description="Helical" evidence="1">
    <location>
        <begin position="6"/>
        <end position="34"/>
    </location>
</feature>